<dbReference type="OrthoDB" id="9808429at2"/>
<comment type="similarity">
    <text evidence="1">Belongs to the 4-hydroxybenzoyl-CoA thioesterase family.</text>
</comment>
<dbReference type="InterPro" id="IPR050563">
    <property type="entry name" value="4-hydroxybenzoyl-CoA_TE"/>
</dbReference>
<proteinExistence type="inferred from homology"/>
<dbReference type="CDD" id="cd00586">
    <property type="entry name" value="4HBT"/>
    <property type="match status" value="1"/>
</dbReference>
<dbReference type="InterPro" id="IPR014166">
    <property type="entry name" value="Tol-Pal_acyl-CoA_thioesterase"/>
</dbReference>
<dbReference type="PANTHER" id="PTHR31793">
    <property type="entry name" value="4-HYDROXYBENZOYL-COA THIOESTERASE FAMILY MEMBER"/>
    <property type="match status" value="1"/>
</dbReference>
<keyword evidence="2" id="KW-0378">Hydrolase</keyword>
<evidence type="ECO:0000256" key="2">
    <source>
        <dbReference type="ARBA" id="ARBA00022801"/>
    </source>
</evidence>
<accession>A0A1C3ERZ4</accession>
<dbReference type="RefSeq" id="WP_068898951.1">
    <property type="nucleotide sequence ID" value="NZ_JBHUIF010000032.1"/>
</dbReference>
<name>A0A1C3ERZ4_9GAMM</name>
<evidence type="ECO:0000256" key="1">
    <source>
        <dbReference type="ARBA" id="ARBA00005953"/>
    </source>
</evidence>
<dbReference type="EMBL" id="LYBM01000002">
    <property type="protein sequence ID" value="ODA35958.1"/>
    <property type="molecule type" value="Genomic_DNA"/>
</dbReference>
<gene>
    <name evidence="5" type="ORF">A8L45_02720</name>
</gene>
<dbReference type="AlphaFoldDB" id="A0A1C3ERZ4"/>
<dbReference type="PIRSF" id="PIRSF003230">
    <property type="entry name" value="YbgC"/>
    <property type="match status" value="1"/>
</dbReference>
<feature type="region of interest" description="Disordered" evidence="3">
    <location>
        <begin position="120"/>
        <end position="139"/>
    </location>
</feature>
<dbReference type="Gene3D" id="3.10.129.10">
    <property type="entry name" value="Hotdog Thioesterase"/>
    <property type="match status" value="1"/>
</dbReference>
<dbReference type="Pfam" id="PF03061">
    <property type="entry name" value="4HBT"/>
    <property type="match status" value="1"/>
</dbReference>
<dbReference type="PANTHER" id="PTHR31793:SF37">
    <property type="entry name" value="ACYL-COA THIOESTER HYDROLASE YBGC"/>
    <property type="match status" value="1"/>
</dbReference>
<evidence type="ECO:0000259" key="4">
    <source>
        <dbReference type="Pfam" id="PF03061"/>
    </source>
</evidence>
<evidence type="ECO:0000256" key="3">
    <source>
        <dbReference type="SAM" id="MobiDB-lite"/>
    </source>
</evidence>
<evidence type="ECO:0000313" key="6">
    <source>
        <dbReference type="Proteomes" id="UP000094936"/>
    </source>
</evidence>
<evidence type="ECO:0000313" key="5">
    <source>
        <dbReference type="EMBL" id="ODA35958.1"/>
    </source>
</evidence>
<dbReference type="InterPro" id="IPR006683">
    <property type="entry name" value="Thioestr_dom"/>
</dbReference>
<dbReference type="Proteomes" id="UP000094936">
    <property type="component" value="Unassembled WGS sequence"/>
</dbReference>
<organism evidence="5 6">
    <name type="scientific">Veronia pacifica</name>
    <dbReference type="NCBI Taxonomy" id="1080227"/>
    <lineage>
        <taxon>Bacteria</taxon>
        <taxon>Pseudomonadati</taxon>
        <taxon>Pseudomonadota</taxon>
        <taxon>Gammaproteobacteria</taxon>
        <taxon>Vibrionales</taxon>
        <taxon>Vibrionaceae</taxon>
        <taxon>Veronia</taxon>
    </lineage>
</organism>
<dbReference type="GO" id="GO:0047617">
    <property type="term" value="F:fatty acyl-CoA hydrolase activity"/>
    <property type="evidence" value="ECO:0007669"/>
    <property type="project" value="TreeGrafter"/>
</dbReference>
<dbReference type="InterPro" id="IPR029069">
    <property type="entry name" value="HotDog_dom_sf"/>
</dbReference>
<dbReference type="NCBIfam" id="TIGR00051">
    <property type="entry name" value="YbgC/FadM family acyl-CoA thioesterase"/>
    <property type="match status" value="1"/>
</dbReference>
<dbReference type="NCBIfam" id="TIGR02799">
    <property type="entry name" value="thio_ybgC"/>
    <property type="match status" value="1"/>
</dbReference>
<protein>
    <submittedName>
        <fullName evidence="5">Tol-pal system-associated acyl-CoA thioesterase</fullName>
    </submittedName>
</protein>
<dbReference type="STRING" id="1080227.A8L45_02720"/>
<sequence length="139" mass="16302">MTNFHPFRWPIRVYYEDTDVGGLVYHANFLKYFERARSELLREIGVNQVELFEQNTSFVVSRIEMDFKKGARFDDQLTVETWVTQMKRASLQFTQRIVDKQGLLYCEALVTVVCVDPTSMKPKSSPLSQKHIAEMLSER</sequence>
<feature type="domain" description="Thioesterase" evidence="4">
    <location>
        <begin position="21"/>
        <end position="105"/>
    </location>
</feature>
<reference evidence="5 6" key="1">
    <citation type="submission" date="2016-05" db="EMBL/GenBank/DDBJ databases">
        <title>Genomic Taxonomy of the Vibrionaceae.</title>
        <authorList>
            <person name="Gomez-Gil B."/>
            <person name="Enciso-Ibarra J."/>
        </authorList>
    </citation>
    <scope>NUCLEOTIDE SEQUENCE [LARGE SCALE GENOMIC DNA]</scope>
    <source>
        <strain evidence="5 6">CAIM 1920</strain>
    </source>
</reference>
<dbReference type="FunFam" id="3.10.129.10:FF:000004">
    <property type="entry name" value="Tol-pal system-associated acyl-CoA thioesterase"/>
    <property type="match status" value="1"/>
</dbReference>
<dbReference type="SUPFAM" id="SSF54637">
    <property type="entry name" value="Thioesterase/thiol ester dehydrase-isomerase"/>
    <property type="match status" value="1"/>
</dbReference>
<dbReference type="InterPro" id="IPR006684">
    <property type="entry name" value="YbgC/YbaW"/>
</dbReference>
<keyword evidence="6" id="KW-1185">Reference proteome</keyword>
<comment type="caution">
    <text evidence="5">The sequence shown here is derived from an EMBL/GenBank/DDBJ whole genome shotgun (WGS) entry which is preliminary data.</text>
</comment>